<reference evidence="1" key="2">
    <citation type="journal article" date="2024" name="Plant">
        <title>Genomic evolution and insights into agronomic trait innovations of Sesamum species.</title>
        <authorList>
            <person name="Miao H."/>
            <person name="Wang L."/>
            <person name="Qu L."/>
            <person name="Liu H."/>
            <person name="Sun Y."/>
            <person name="Le M."/>
            <person name="Wang Q."/>
            <person name="Wei S."/>
            <person name="Zheng Y."/>
            <person name="Lin W."/>
            <person name="Duan Y."/>
            <person name="Cao H."/>
            <person name="Xiong S."/>
            <person name="Wang X."/>
            <person name="Wei L."/>
            <person name="Li C."/>
            <person name="Ma Q."/>
            <person name="Ju M."/>
            <person name="Zhao R."/>
            <person name="Li G."/>
            <person name="Mu C."/>
            <person name="Tian Q."/>
            <person name="Mei H."/>
            <person name="Zhang T."/>
            <person name="Gao T."/>
            <person name="Zhang H."/>
        </authorList>
    </citation>
    <scope>NUCLEOTIDE SEQUENCE</scope>
    <source>
        <strain evidence="1">3651</strain>
    </source>
</reference>
<keyword evidence="2" id="KW-1185">Reference proteome</keyword>
<dbReference type="EMBL" id="JACGWO010000003">
    <property type="protein sequence ID" value="KAK4433538.1"/>
    <property type="molecule type" value="Genomic_DNA"/>
</dbReference>
<gene>
    <name evidence="1" type="ORF">Salat_1116100</name>
</gene>
<organism evidence="1 2">
    <name type="scientific">Sesamum alatum</name>
    <dbReference type="NCBI Taxonomy" id="300844"/>
    <lineage>
        <taxon>Eukaryota</taxon>
        <taxon>Viridiplantae</taxon>
        <taxon>Streptophyta</taxon>
        <taxon>Embryophyta</taxon>
        <taxon>Tracheophyta</taxon>
        <taxon>Spermatophyta</taxon>
        <taxon>Magnoliopsida</taxon>
        <taxon>eudicotyledons</taxon>
        <taxon>Gunneridae</taxon>
        <taxon>Pentapetalae</taxon>
        <taxon>asterids</taxon>
        <taxon>lamiids</taxon>
        <taxon>Lamiales</taxon>
        <taxon>Pedaliaceae</taxon>
        <taxon>Sesamum</taxon>
    </lineage>
</organism>
<evidence type="ECO:0000313" key="2">
    <source>
        <dbReference type="Proteomes" id="UP001293254"/>
    </source>
</evidence>
<sequence length="135" mass="15156">MVVVPFLFKNTYGSNGVCILIFKIALACLPLMRRWAYYPSPYVVLLTVPRGVALRLTYHLKTWHAVSAGGTLYCPCARPPQLGRKGTFRILIDAIVRARIHCILLRQTFQPCSPLITFCHSPQAPKLPGGYSFSY</sequence>
<name>A0AAE1YPI5_9LAMI</name>
<proteinExistence type="predicted"/>
<accession>A0AAE1YPI5</accession>
<evidence type="ECO:0000313" key="1">
    <source>
        <dbReference type="EMBL" id="KAK4433538.1"/>
    </source>
</evidence>
<dbReference type="AlphaFoldDB" id="A0AAE1YPI5"/>
<protein>
    <submittedName>
        <fullName evidence="1">Uncharacterized protein</fullName>
    </submittedName>
</protein>
<comment type="caution">
    <text evidence="1">The sequence shown here is derived from an EMBL/GenBank/DDBJ whole genome shotgun (WGS) entry which is preliminary data.</text>
</comment>
<reference evidence="1" key="1">
    <citation type="submission" date="2020-06" db="EMBL/GenBank/DDBJ databases">
        <authorList>
            <person name="Li T."/>
            <person name="Hu X."/>
            <person name="Zhang T."/>
            <person name="Song X."/>
            <person name="Zhang H."/>
            <person name="Dai N."/>
            <person name="Sheng W."/>
            <person name="Hou X."/>
            <person name="Wei L."/>
        </authorList>
    </citation>
    <scope>NUCLEOTIDE SEQUENCE</scope>
    <source>
        <strain evidence="1">3651</strain>
        <tissue evidence="1">Leaf</tissue>
    </source>
</reference>
<dbReference type="Proteomes" id="UP001293254">
    <property type="component" value="Unassembled WGS sequence"/>
</dbReference>